<evidence type="ECO:0000313" key="2">
    <source>
        <dbReference type="EMBL" id="KAL2320491.1"/>
    </source>
</evidence>
<sequence>MQNTKQVSGQGSARETILVIFCFLGHSLLSYGNNAIIRWNLKYLCFKDVEIYFIFKVD</sequence>
<keyword evidence="1" id="KW-0812">Transmembrane</keyword>
<reference evidence="2 3" key="1">
    <citation type="submission" date="2024-08" db="EMBL/GenBank/DDBJ databases">
        <title>Insights into the chromosomal genome structure of Flemingia macrophylla.</title>
        <authorList>
            <person name="Ding Y."/>
            <person name="Zhao Y."/>
            <person name="Bi W."/>
            <person name="Wu M."/>
            <person name="Zhao G."/>
            <person name="Gong Y."/>
            <person name="Li W."/>
            <person name="Zhang P."/>
        </authorList>
    </citation>
    <scope>NUCLEOTIDE SEQUENCE [LARGE SCALE GENOMIC DNA]</scope>
    <source>
        <strain evidence="2">DYQJB</strain>
        <tissue evidence="2">Leaf</tissue>
    </source>
</reference>
<dbReference type="EMBL" id="JBGMDY010000010">
    <property type="protein sequence ID" value="KAL2320491.1"/>
    <property type="molecule type" value="Genomic_DNA"/>
</dbReference>
<evidence type="ECO:0000256" key="1">
    <source>
        <dbReference type="SAM" id="Phobius"/>
    </source>
</evidence>
<keyword evidence="3" id="KW-1185">Reference proteome</keyword>
<feature type="transmembrane region" description="Helical" evidence="1">
    <location>
        <begin position="17"/>
        <end position="37"/>
    </location>
</feature>
<evidence type="ECO:0000313" key="3">
    <source>
        <dbReference type="Proteomes" id="UP001603857"/>
    </source>
</evidence>
<protein>
    <submittedName>
        <fullName evidence="2">Uncharacterized protein</fullName>
    </submittedName>
</protein>
<proteinExistence type="predicted"/>
<organism evidence="2 3">
    <name type="scientific">Flemingia macrophylla</name>
    <dbReference type="NCBI Taxonomy" id="520843"/>
    <lineage>
        <taxon>Eukaryota</taxon>
        <taxon>Viridiplantae</taxon>
        <taxon>Streptophyta</taxon>
        <taxon>Embryophyta</taxon>
        <taxon>Tracheophyta</taxon>
        <taxon>Spermatophyta</taxon>
        <taxon>Magnoliopsida</taxon>
        <taxon>eudicotyledons</taxon>
        <taxon>Gunneridae</taxon>
        <taxon>Pentapetalae</taxon>
        <taxon>rosids</taxon>
        <taxon>fabids</taxon>
        <taxon>Fabales</taxon>
        <taxon>Fabaceae</taxon>
        <taxon>Papilionoideae</taxon>
        <taxon>50 kb inversion clade</taxon>
        <taxon>NPAAA clade</taxon>
        <taxon>indigoferoid/millettioid clade</taxon>
        <taxon>Phaseoleae</taxon>
        <taxon>Flemingia</taxon>
    </lineage>
</organism>
<keyword evidence="1" id="KW-1133">Transmembrane helix</keyword>
<accession>A0ABD1LAI1</accession>
<dbReference type="AlphaFoldDB" id="A0ABD1LAI1"/>
<gene>
    <name evidence="2" type="ORF">Fmac_029460</name>
</gene>
<name>A0ABD1LAI1_9FABA</name>
<keyword evidence="1" id="KW-0472">Membrane</keyword>
<dbReference type="Proteomes" id="UP001603857">
    <property type="component" value="Unassembled WGS sequence"/>
</dbReference>
<comment type="caution">
    <text evidence="2">The sequence shown here is derived from an EMBL/GenBank/DDBJ whole genome shotgun (WGS) entry which is preliminary data.</text>
</comment>